<protein>
    <recommendedName>
        <fullName evidence="3">Type I restriction endonuclease subunit M</fullName>
    </recommendedName>
</protein>
<dbReference type="AlphaFoldDB" id="A0A225SRB8"/>
<evidence type="ECO:0000313" key="2">
    <source>
        <dbReference type="Proteomes" id="UP000214747"/>
    </source>
</evidence>
<proteinExistence type="predicted"/>
<reference evidence="1 2" key="1">
    <citation type="journal article" date="2010" name="Int. J. Syst. Evol. Microbiol.">
        <title>Reclassification of Herbaspirillum putei as a later heterotypic synonym of Herbaspirillum huttiense, with the description of H. huttiense subsp. huttiense subsp. nov. and H. huttiense subsp. putei subsp. nov., comb. nov., and description of Herbaspirillum aquaticum sp. nov.</title>
        <authorList>
            <person name="Dobritsa A.P."/>
            <person name="Reddy M.C."/>
            <person name="Samadpour M."/>
        </authorList>
    </citation>
    <scope>NUCLEOTIDE SEQUENCE [LARGE SCALE GENOMIC DNA]</scope>
    <source>
        <strain evidence="1 2">IEH 4430</strain>
    </source>
</reference>
<organism evidence="1 2">
    <name type="scientific">Herbaspirillum aquaticum</name>
    <dbReference type="NCBI Taxonomy" id="568783"/>
    <lineage>
        <taxon>Bacteria</taxon>
        <taxon>Pseudomonadati</taxon>
        <taxon>Pseudomonadota</taxon>
        <taxon>Betaproteobacteria</taxon>
        <taxon>Burkholderiales</taxon>
        <taxon>Oxalobacteraceae</taxon>
        <taxon>Herbaspirillum</taxon>
    </lineage>
</organism>
<name>A0A225SRB8_9BURK</name>
<dbReference type="Proteomes" id="UP000214747">
    <property type="component" value="Unassembled WGS sequence"/>
</dbReference>
<gene>
    <name evidence="1" type="ORF">CEJ45_17920</name>
</gene>
<dbReference type="EMBL" id="NJGV01000019">
    <property type="protein sequence ID" value="OWY33330.1"/>
    <property type="molecule type" value="Genomic_DNA"/>
</dbReference>
<evidence type="ECO:0008006" key="3">
    <source>
        <dbReference type="Google" id="ProtNLM"/>
    </source>
</evidence>
<evidence type="ECO:0000313" key="1">
    <source>
        <dbReference type="EMBL" id="OWY33330.1"/>
    </source>
</evidence>
<sequence>MTNAATAALEEARVESILLLHRHIHGDWGDLDAHDKMQNNLAILLGQRLLSAYDLPTGKTIWVLTTANRASTTLLLKDPSGLAP</sequence>
<accession>A0A225SRB8</accession>
<comment type="caution">
    <text evidence="1">The sequence shown here is derived from an EMBL/GenBank/DDBJ whole genome shotgun (WGS) entry which is preliminary data.</text>
</comment>
<keyword evidence="2" id="KW-1185">Reference proteome</keyword>